<evidence type="ECO:0000313" key="5">
    <source>
        <dbReference type="Proteomes" id="UP000179807"/>
    </source>
</evidence>
<dbReference type="GeneID" id="94844463"/>
<dbReference type="InterPro" id="IPR036815">
    <property type="entry name" value="14-3-3_dom_sf"/>
</dbReference>
<dbReference type="PIRSF" id="PIRSF000868">
    <property type="entry name" value="14-3-3"/>
    <property type="match status" value="1"/>
</dbReference>
<evidence type="ECO:0000313" key="4">
    <source>
        <dbReference type="EMBL" id="OHS99006.1"/>
    </source>
</evidence>
<sequence>MKTNSNSNNSNKFLNQMDEKQSDLCFLARLYYEISHFQEAMDCVERLSQINPVFNYDDLMLLNVITKARVDPERSTIRTLASYSDSEEKENHVEIVDRIRNYQDVVKHDLQEFAYRSISLIENVLKPNSDSSENIAFCDKILGDLYRYIVECGDESERENARNNAEKCYREALDIAKADLIICSPVRLNIILNYAVFVYEHDKKPDDAIEILKKLIETDLPGLQQIDGEKRAESERIINVIQNNLGVWCAQRSYQA</sequence>
<evidence type="ECO:0000256" key="2">
    <source>
        <dbReference type="PIRSR" id="PIRSR000868-1"/>
    </source>
</evidence>
<name>A0A1J4JIP2_9EUKA</name>
<keyword evidence="5" id="KW-1185">Reference proteome</keyword>
<proteinExistence type="inferred from homology"/>
<dbReference type="Pfam" id="PF00244">
    <property type="entry name" value="14-3-3"/>
    <property type="match status" value="1"/>
</dbReference>
<evidence type="ECO:0000256" key="1">
    <source>
        <dbReference type="ARBA" id="ARBA00006141"/>
    </source>
</evidence>
<organism evidence="4 5">
    <name type="scientific">Tritrichomonas foetus</name>
    <dbReference type="NCBI Taxonomy" id="1144522"/>
    <lineage>
        <taxon>Eukaryota</taxon>
        <taxon>Metamonada</taxon>
        <taxon>Parabasalia</taxon>
        <taxon>Tritrichomonadida</taxon>
        <taxon>Tritrichomonadidae</taxon>
        <taxon>Tritrichomonas</taxon>
    </lineage>
</organism>
<dbReference type="SUPFAM" id="SSF48445">
    <property type="entry name" value="14-3-3 protein"/>
    <property type="match status" value="1"/>
</dbReference>
<feature type="site" description="Interaction with phosphoserine on interacting protein" evidence="2">
    <location>
        <position position="147"/>
    </location>
</feature>
<dbReference type="PRINTS" id="PR00305">
    <property type="entry name" value="1433ZETA"/>
</dbReference>
<reference evidence="4" key="1">
    <citation type="submission" date="2016-10" db="EMBL/GenBank/DDBJ databases">
        <authorList>
            <person name="Benchimol M."/>
            <person name="Almeida L.G."/>
            <person name="Vasconcelos A.T."/>
            <person name="Perreira-Neves A."/>
            <person name="Rosa I.A."/>
            <person name="Tasca T."/>
            <person name="Bogo M.R."/>
            <person name="de Souza W."/>
        </authorList>
    </citation>
    <scope>NUCLEOTIDE SEQUENCE [LARGE SCALE GENOMIC DNA]</scope>
    <source>
        <strain evidence="4">K</strain>
    </source>
</reference>
<dbReference type="Gene3D" id="1.20.190.20">
    <property type="entry name" value="14-3-3 domain"/>
    <property type="match status" value="1"/>
</dbReference>
<dbReference type="AlphaFoldDB" id="A0A1J4JIP2"/>
<dbReference type="EMBL" id="MLAK01001027">
    <property type="protein sequence ID" value="OHS99006.1"/>
    <property type="molecule type" value="Genomic_DNA"/>
</dbReference>
<evidence type="ECO:0000259" key="3">
    <source>
        <dbReference type="SMART" id="SM00101"/>
    </source>
</evidence>
<dbReference type="PANTHER" id="PTHR18860">
    <property type="entry name" value="14-3-3 PROTEIN"/>
    <property type="match status" value="1"/>
</dbReference>
<dbReference type="VEuPathDB" id="TrichDB:TRFO_34616"/>
<feature type="site" description="Interaction with phosphoserine on interacting protein" evidence="2">
    <location>
        <position position="74"/>
    </location>
</feature>
<dbReference type="InterPro" id="IPR023410">
    <property type="entry name" value="14-3-3_domain"/>
</dbReference>
<dbReference type="CDD" id="cd08774">
    <property type="entry name" value="14-3-3"/>
    <property type="match status" value="1"/>
</dbReference>
<protein>
    <submittedName>
        <fullName evidence="4">14-3-3-like protein</fullName>
    </submittedName>
</protein>
<dbReference type="SMART" id="SM00101">
    <property type="entry name" value="14_3_3"/>
    <property type="match status" value="1"/>
</dbReference>
<comment type="similarity">
    <text evidence="1">Belongs to the 14-3-3 family.</text>
</comment>
<comment type="caution">
    <text evidence="4">The sequence shown here is derived from an EMBL/GenBank/DDBJ whole genome shotgun (WGS) entry which is preliminary data.</text>
</comment>
<gene>
    <name evidence="4" type="ORF">TRFO_34616</name>
</gene>
<dbReference type="RefSeq" id="XP_068352143.1">
    <property type="nucleotide sequence ID" value="XM_068509759.1"/>
</dbReference>
<feature type="domain" description="14-3-3" evidence="3">
    <location>
        <begin position="21"/>
        <end position="256"/>
    </location>
</feature>
<dbReference type="InterPro" id="IPR000308">
    <property type="entry name" value="14-3-3"/>
</dbReference>
<dbReference type="Proteomes" id="UP000179807">
    <property type="component" value="Unassembled WGS sequence"/>
</dbReference>
<accession>A0A1J4JIP2</accession>